<dbReference type="Pfam" id="PF13581">
    <property type="entry name" value="HATPase_c_2"/>
    <property type="match status" value="1"/>
</dbReference>
<dbReference type="EMBL" id="LNQE01000279">
    <property type="protein sequence ID" value="KUG27867.1"/>
    <property type="molecule type" value="Genomic_DNA"/>
</dbReference>
<dbReference type="Gene3D" id="3.40.630.30">
    <property type="match status" value="1"/>
</dbReference>
<evidence type="ECO:0000256" key="1">
    <source>
        <dbReference type="ARBA" id="ARBA00022527"/>
    </source>
</evidence>
<organism evidence="3">
    <name type="scientific">hydrocarbon metagenome</name>
    <dbReference type="NCBI Taxonomy" id="938273"/>
    <lineage>
        <taxon>unclassified sequences</taxon>
        <taxon>metagenomes</taxon>
        <taxon>ecological metagenomes</taxon>
    </lineage>
</organism>
<dbReference type="PANTHER" id="PTHR35526">
    <property type="entry name" value="ANTI-SIGMA-F FACTOR RSBW-RELATED"/>
    <property type="match status" value="1"/>
</dbReference>
<dbReference type="GO" id="GO:0016747">
    <property type="term" value="F:acyltransferase activity, transferring groups other than amino-acyl groups"/>
    <property type="evidence" value="ECO:0007669"/>
    <property type="project" value="InterPro"/>
</dbReference>
<keyword evidence="1" id="KW-0808">Transferase</keyword>
<dbReference type="Gene3D" id="3.30.565.10">
    <property type="entry name" value="Histidine kinase-like ATPase, C-terminal domain"/>
    <property type="match status" value="1"/>
</dbReference>
<keyword evidence="1" id="KW-0723">Serine/threonine-protein kinase</keyword>
<dbReference type="InterPro" id="IPR003594">
    <property type="entry name" value="HATPase_dom"/>
</dbReference>
<evidence type="ECO:0000259" key="2">
    <source>
        <dbReference type="PROSITE" id="PS51186"/>
    </source>
</evidence>
<dbReference type="InterPro" id="IPR050267">
    <property type="entry name" value="Anti-sigma-factor_SerPK"/>
</dbReference>
<gene>
    <name evidence="3" type="ORF">ASZ90_002275</name>
</gene>
<dbReference type="SUPFAM" id="SSF55729">
    <property type="entry name" value="Acyl-CoA N-acyltransferases (Nat)"/>
    <property type="match status" value="1"/>
</dbReference>
<dbReference type="AlphaFoldDB" id="A0A0W8G3X8"/>
<dbReference type="SUPFAM" id="SSF55874">
    <property type="entry name" value="ATPase domain of HSP90 chaperone/DNA topoisomerase II/histidine kinase"/>
    <property type="match status" value="1"/>
</dbReference>
<keyword evidence="1" id="KW-0418">Kinase</keyword>
<sequence>MHIPLKTQLRIPADSRFLAMIQGHVRNLATIAGLSRKEVLALELATEETFLNIRDHAYPGDTPGDVLLNGEIGDRELRLDFHDQGLPFDPSLLPRADDPAGPRASGGLGLKLIHHAADEVHWVNRGRQGKGLCLVKRLPQAAQAMPQEARAEIAQAPAHTYAIRPMRPDEALQVTRIFWLAYGYSYKNEAFYRPEGLVDLVGTGRLISYVAVTETGEVAAHSGLLRPEPVPMAEMAVLVVSPAHRGRGLMGALTTALTEKANELGLFGIALNPVTSHAASQHQVLGFGAKPCGMDLAACPPRQFKAMGLDKAAPQRESYLHCFLYLKPPPAAVAHVPARHLEMAGRIYAQFDRALTLAAPDEDAAPGDYKVSFDRGLLKGSIRIVRAQARQWPEILRAAVDLLDIAGAEAVSLDLPLAQPATPLISELAEAAGFFFAGIWPHGAPDGDMLRLMRLAVPLDLEQVRIHPGFGRELFDYVGAEMQRAAMAATATTGSGHVP</sequence>
<dbReference type="CDD" id="cd04301">
    <property type="entry name" value="NAT_SF"/>
    <property type="match status" value="1"/>
</dbReference>
<protein>
    <recommendedName>
        <fullName evidence="2">N-acetyltransferase domain-containing protein</fullName>
    </recommendedName>
</protein>
<dbReference type="InterPro" id="IPR016181">
    <property type="entry name" value="Acyl_CoA_acyltransferase"/>
</dbReference>
<dbReference type="PROSITE" id="PS51186">
    <property type="entry name" value="GNAT"/>
    <property type="match status" value="1"/>
</dbReference>
<feature type="domain" description="N-acetyltransferase" evidence="2">
    <location>
        <begin position="161"/>
        <end position="330"/>
    </location>
</feature>
<name>A0A0W8G3X8_9ZZZZ</name>
<dbReference type="InterPro" id="IPR036890">
    <property type="entry name" value="HATPase_C_sf"/>
</dbReference>
<dbReference type="GO" id="GO:0004674">
    <property type="term" value="F:protein serine/threonine kinase activity"/>
    <property type="evidence" value="ECO:0007669"/>
    <property type="project" value="UniProtKB-KW"/>
</dbReference>
<dbReference type="CDD" id="cd16936">
    <property type="entry name" value="HATPase_RsbW-like"/>
    <property type="match status" value="1"/>
</dbReference>
<evidence type="ECO:0000313" key="3">
    <source>
        <dbReference type="EMBL" id="KUG27867.1"/>
    </source>
</evidence>
<comment type="caution">
    <text evidence="3">The sequence shown here is derived from an EMBL/GenBank/DDBJ whole genome shotgun (WGS) entry which is preliminary data.</text>
</comment>
<dbReference type="InterPro" id="IPR000182">
    <property type="entry name" value="GNAT_dom"/>
</dbReference>
<dbReference type="Pfam" id="PF00583">
    <property type="entry name" value="Acetyltransf_1"/>
    <property type="match status" value="1"/>
</dbReference>
<proteinExistence type="predicted"/>
<accession>A0A0W8G3X8</accession>
<reference evidence="3" key="1">
    <citation type="journal article" date="2015" name="Proc. Natl. Acad. Sci. U.S.A.">
        <title>Networks of energetic and metabolic interactions define dynamics in microbial communities.</title>
        <authorList>
            <person name="Embree M."/>
            <person name="Liu J.K."/>
            <person name="Al-Bassam M.M."/>
            <person name="Zengler K."/>
        </authorList>
    </citation>
    <scope>NUCLEOTIDE SEQUENCE</scope>
</reference>